<dbReference type="GO" id="GO:0016788">
    <property type="term" value="F:hydrolase activity, acting on ester bonds"/>
    <property type="evidence" value="ECO:0007669"/>
    <property type="project" value="InterPro"/>
</dbReference>
<evidence type="ECO:0000256" key="6">
    <source>
        <dbReference type="ARBA" id="ARBA00023180"/>
    </source>
</evidence>
<evidence type="ECO:0000256" key="7">
    <source>
        <dbReference type="PIRSR" id="PIRSR000862-1"/>
    </source>
</evidence>
<evidence type="ECO:0000313" key="11">
    <source>
        <dbReference type="Proteomes" id="UP000669903"/>
    </source>
</evidence>
<sequence length="409" mass="46088">SVMRVFVHLLSFCGFLNYTTAGTLDVPQNVFEKVQTDKKQSNNRHISPQGNLILQMIRKAGYPMETHIVQTEDGYLLTLHRIPRKNGAPVLLQHALLTSSADFLILGKDKGLAFILANHGYDVWLGNFRGNTHSRAHVSLSPSNSKFWNFSFHEMGIYDVPAMILYITKMTSQPLHAYIGHSLGSTASYVMATERPEITRMVRIIISLAPAAILKRVTTPLRLIAIFLENIQELLQLLGINEILSINSTYPLTKSVCNINKEICAIGLFFFCGFDREQLNITSLSTFLSHNPAGTSIKVIVHLNQIVNSGKFCQYDYGRMKNLQIYNTSEPPDYNLANITTPFALFYAENDPITPFPDVKELISLLPNIVDDYTVPFPKFNHLDFVLATDAPRLVYNRLLKVLKVGMLH</sequence>
<dbReference type="FunFam" id="3.40.50.1820:FF:000057">
    <property type="entry name" value="Lipase"/>
    <property type="match status" value="1"/>
</dbReference>
<dbReference type="GO" id="GO:0016042">
    <property type="term" value="P:lipid catabolic process"/>
    <property type="evidence" value="ECO:0007669"/>
    <property type="project" value="UniProtKB-KW"/>
</dbReference>
<keyword evidence="4" id="KW-0442">Lipid degradation</keyword>
<keyword evidence="2 8" id="KW-0732">Signal</keyword>
<dbReference type="AlphaFoldDB" id="A0A836G901"/>
<comment type="caution">
    <text evidence="10">The sequence shown here is derived from an EMBL/GenBank/DDBJ whole genome shotgun (WGS) entry which is preliminary data.</text>
</comment>
<dbReference type="Gene3D" id="3.40.50.1820">
    <property type="entry name" value="alpha/beta hydrolase"/>
    <property type="match status" value="1"/>
</dbReference>
<name>A0A836G901_9HYME</name>
<dbReference type="EMBL" id="JAANIC010001256">
    <property type="protein sequence ID" value="KAG5347008.1"/>
    <property type="molecule type" value="Genomic_DNA"/>
</dbReference>
<evidence type="ECO:0000256" key="1">
    <source>
        <dbReference type="ARBA" id="ARBA00010701"/>
    </source>
</evidence>
<keyword evidence="11" id="KW-1185">Reference proteome</keyword>
<protein>
    <submittedName>
        <fullName evidence="10">LIP3 Lipase</fullName>
    </submittedName>
</protein>
<feature type="active site" description="Charge relay system" evidence="7">
    <location>
        <position position="382"/>
    </location>
</feature>
<reference evidence="10" key="1">
    <citation type="submission" date="2020-03" db="EMBL/GenBank/DDBJ databases">
        <title>Relaxed selection underlies rapid genomic changes in the transitions from sociality to social parasitism in ants.</title>
        <authorList>
            <person name="Bi X."/>
        </authorList>
    </citation>
    <scope>NUCLEOTIDE SEQUENCE</scope>
    <source>
        <strain evidence="10">BGI-DK2014a</strain>
        <tissue evidence="10">Whole body</tissue>
    </source>
</reference>
<proteinExistence type="inferred from homology"/>
<dbReference type="InterPro" id="IPR029058">
    <property type="entry name" value="AB_hydrolase_fold"/>
</dbReference>
<feature type="active site" description="Nucleophile" evidence="7">
    <location>
        <position position="182"/>
    </location>
</feature>
<evidence type="ECO:0000313" key="10">
    <source>
        <dbReference type="EMBL" id="KAG5347008.1"/>
    </source>
</evidence>
<evidence type="ECO:0000256" key="5">
    <source>
        <dbReference type="ARBA" id="ARBA00023098"/>
    </source>
</evidence>
<keyword evidence="5" id="KW-0443">Lipid metabolism</keyword>
<keyword evidence="6" id="KW-0325">Glycoprotein</keyword>
<dbReference type="InterPro" id="IPR006693">
    <property type="entry name" value="AB_hydrolase_lipase"/>
</dbReference>
<evidence type="ECO:0000259" key="9">
    <source>
        <dbReference type="Pfam" id="PF04083"/>
    </source>
</evidence>
<dbReference type="Pfam" id="PF04083">
    <property type="entry name" value="Abhydro_lipase"/>
    <property type="match status" value="1"/>
</dbReference>
<organism evidence="10 11">
    <name type="scientific">Acromyrmex charruanus</name>
    <dbReference type="NCBI Taxonomy" id="2715315"/>
    <lineage>
        <taxon>Eukaryota</taxon>
        <taxon>Metazoa</taxon>
        <taxon>Ecdysozoa</taxon>
        <taxon>Arthropoda</taxon>
        <taxon>Hexapoda</taxon>
        <taxon>Insecta</taxon>
        <taxon>Pterygota</taxon>
        <taxon>Neoptera</taxon>
        <taxon>Endopterygota</taxon>
        <taxon>Hymenoptera</taxon>
        <taxon>Apocrita</taxon>
        <taxon>Aculeata</taxon>
        <taxon>Formicoidea</taxon>
        <taxon>Formicidae</taxon>
        <taxon>Myrmicinae</taxon>
        <taxon>Acromyrmex</taxon>
    </lineage>
</organism>
<dbReference type="PIRSF" id="PIRSF000862">
    <property type="entry name" value="Steryl_ester_lip"/>
    <property type="match status" value="1"/>
</dbReference>
<evidence type="ECO:0000256" key="2">
    <source>
        <dbReference type="ARBA" id="ARBA00022729"/>
    </source>
</evidence>
<evidence type="ECO:0000256" key="4">
    <source>
        <dbReference type="ARBA" id="ARBA00022963"/>
    </source>
</evidence>
<feature type="non-terminal residue" evidence="10">
    <location>
        <position position="1"/>
    </location>
</feature>
<feature type="active site" description="Charge relay system" evidence="7">
    <location>
        <position position="351"/>
    </location>
</feature>
<comment type="similarity">
    <text evidence="1">Belongs to the AB hydrolase superfamily. Lipase family.</text>
</comment>
<feature type="signal peptide" evidence="8">
    <location>
        <begin position="1"/>
        <end position="21"/>
    </location>
</feature>
<keyword evidence="3" id="KW-0378">Hydrolase</keyword>
<gene>
    <name evidence="10" type="primary">Lip3_8</name>
    <name evidence="10" type="ORF">G6Z76_0009532</name>
</gene>
<dbReference type="InterPro" id="IPR025483">
    <property type="entry name" value="Lipase_euk"/>
</dbReference>
<dbReference type="SUPFAM" id="SSF53474">
    <property type="entry name" value="alpha/beta-Hydrolases"/>
    <property type="match status" value="1"/>
</dbReference>
<feature type="non-terminal residue" evidence="10">
    <location>
        <position position="409"/>
    </location>
</feature>
<feature type="chain" id="PRO_5033036509" evidence="8">
    <location>
        <begin position="22"/>
        <end position="409"/>
    </location>
</feature>
<evidence type="ECO:0000256" key="8">
    <source>
        <dbReference type="SAM" id="SignalP"/>
    </source>
</evidence>
<dbReference type="PANTHER" id="PTHR11005">
    <property type="entry name" value="LYSOSOMAL ACID LIPASE-RELATED"/>
    <property type="match status" value="1"/>
</dbReference>
<feature type="domain" description="Partial AB-hydrolase lipase" evidence="9">
    <location>
        <begin position="55"/>
        <end position="105"/>
    </location>
</feature>
<accession>A0A836G901</accession>
<dbReference type="Proteomes" id="UP000669903">
    <property type="component" value="Unassembled WGS sequence"/>
</dbReference>
<evidence type="ECO:0000256" key="3">
    <source>
        <dbReference type="ARBA" id="ARBA00022801"/>
    </source>
</evidence>